<protein>
    <submittedName>
        <fullName evidence="4">Uncharacterized protein</fullName>
    </submittedName>
</protein>
<dbReference type="Proteomes" id="UP000216725">
    <property type="component" value="Unassembled WGS sequence"/>
</dbReference>
<reference evidence="4 5" key="1">
    <citation type="journal article" date="2017" name="BMC Genomics">
        <title>Comparative genomic and phylogenomic analyses of the Bifidobacteriaceae family.</title>
        <authorList>
            <person name="Lugli G.A."/>
            <person name="Milani C."/>
            <person name="Turroni F."/>
            <person name="Duranti S."/>
            <person name="Mancabelli L."/>
            <person name="Mangifesta M."/>
            <person name="Ferrario C."/>
            <person name="Modesto M."/>
            <person name="Mattarelli P."/>
            <person name="Jiri K."/>
            <person name="van Sinderen D."/>
            <person name="Ventura M."/>
        </authorList>
    </citation>
    <scope>NUCLEOTIDE SEQUENCE [LARGE SCALE GENOMIC DNA]</scope>
    <source>
        <strain evidence="4 5">DSM 24742</strain>
    </source>
</reference>
<feature type="signal peptide" evidence="3">
    <location>
        <begin position="1"/>
        <end position="34"/>
    </location>
</feature>
<keyword evidence="3" id="KW-0732">Signal</keyword>
<keyword evidence="2" id="KW-1133">Transmembrane helix</keyword>
<feature type="chain" id="PRO_5012040048" evidence="3">
    <location>
        <begin position="35"/>
        <end position="322"/>
    </location>
</feature>
<feature type="region of interest" description="Disordered" evidence="1">
    <location>
        <begin position="257"/>
        <end position="322"/>
    </location>
</feature>
<evidence type="ECO:0000256" key="1">
    <source>
        <dbReference type="SAM" id="MobiDB-lite"/>
    </source>
</evidence>
<keyword evidence="2" id="KW-0812">Transmembrane</keyword>
<gene>
    <name evidence="4" type="ORF">PSRA_0396</name>
</gene>
<feature type="region of interest" description="Disordered" evidence="1">
    <location>
        <begin position="170"/>
        <end position="202"/>
    </location>
</feature>
<evidence type="ECO:0000313" key="5">
    <source>
        <dbReference type="Proteomes" id="UP000216725"/>
    </source>
</evidence>
<keyword evidence="5" id="KW-1185">Reference proteome</keyword>
<feature type="compositionally biased region" description="Low complexity" evidence="1">
    <location>
        <begin position="178"/>
        <end position="192"/>
    </location>
</feature>
<name>A0A261F0K6_9BIFI</name>
<feature type="transmembrane region" description="Helical" evidence="2">
    <location>
        <begin position="208"/>
        <end position="230"/>
    </location>
</feature>
<evidence type="ECO:0000256" key="3">
    <source>
        <dbReference type="SAM" id="SignalP"/>
    </source>
</evidence>
<evidence type="ECO:0000313" key="4">
    <source>
        <dbReference type="EMBL" id="OZG52664.1"/>
    </source>
</evidence>
<organism evidence="4 5">
    <name type="scientific">Pseudoscardovia radai</name>
    <dbReference type="NCBI Taxonomy" id="987066"/>
    <lineage>
        <taxon>Bacteria</taxon>
        <taxon>Bacillati</taxon>
        <taxon>Actinomycetota</taxon>
        <taxon>Actinomycetes</taxon>
        <taxon>Bifidobacteriales</taxon>
        <taxon>Bifidobacteriaceae</taxon>
        <taxon>Pseudoscardovia</taxon>
    </lineage>
</organism>
<accession>A0A261F0K6</accession>
<sequence>MAERHRSRGRIVMAALACAVSMLLLAFFVPAGHAATTDSQKFRDVARQEGLDIEEATVSECADALQGMGATDADISECLVAVDSNGSFTAAYVGATSDLVSTVRYACSHAQSMASSSATVTQFGSGYKVEGDDSGATGYLYISDNAVLTMTSKSYDSKYGETGAAKIADDSGFGANAPSSSSSSPSQSSDSQTGAEPNGGAQGTDRRIIWIAVASGAAVVVLIVAAGVLVHNRRKTALEQVAAAGYRAPVFPGYPAMQGQRQFQGQPDSAWPSADGAGYDGRQYGQNPYAPGWQAGSPAGYDQTARRNGQPYGESQGWPYGG</sequence>
<evidence type="ECO:0000256" key="2">
    <source>
        <dbReference type="SAM" id="Phobius"/>
    </source>
</evidence>
<dbReference type="EMBL" id="MWWR01000003">
    <property type="protein sequence ID" value="OZG52664.1"/>
    <property type="molecule type" value="Genomic_DNA"/>
</dbReference>
<comment type="caution">
    <text evidence="4">The sequence shown here is derived from an EMBL/GenBank/DDBJ whole genome shotgun (WGS) entry which is preliminary data.</text>
</comment>
<proteinExistence type="predicted"/>
<keyword evidence="2" id="KW-0472">Membrane</keyword>
<dbReference type="AlphaFoldDB" id="A0A261F0K6"/>